<feature type="compositionally biased region" description="Low complexity" evidence="5">
    <location>
        <begin position="52"/>
        <end position="92"/>
    </location>
</feature>
<dbReference type="GO" id="GO:0005509">
    <property type="term" value="F:calcium ion binding"/>
    <property type="evidence" value="ECO:0007669"/>
    <property type="project" value="InterPro"/>
</dbReference>
<dbReference type="InterPro" id="IPR018247">
    <property type="entry name" value="EF_Hand_1_Ca_BS"/>
</dbReference>
<dbReference type="OMA" id="FEERDAM"/>
<dbReference type="PROSITE" id="PS00018">
    <property type="entry name" value="EF_HAND_1"/>
    <property type="match status" value="1"/>
</dbReference>
<dbReference type="InterPro" id="IPR050710">
    <property type="entry name" value="Band7/mec-2_domain"/>
</dbReference>
<evidence type="ECO:0000256" key="2">
    <source>
        <dbReference type="ARBA" id="ARBA00008164"/>
    </source>
</evidence>
<feature type="region of interest" description="Disordered" evidence="5">
    <location>
        <begin position="52"/>
        <end position="104"/>
    </location>
</feature>
<name>A0A1Q9EXG8_SYMMI</name>
<feature type="coiled-coil region" evidence="4">
    <location>
        <begin position="399"/>
        <end position="426"/>
    </location>
</feature>
<feature type="coiled-coil region" evidence="4">
    <location>
        <begin position="253"/>
        <end position="355"/>
    </location>
</feature>
<protein>
    <submittedName>
        <fullName evidence="7">Stomatin-like protein 2, mitochondrial</fullName>
    </submittedName>
</protein>
<dbReference type="Gene3D" id="1.10.238.10">
    <property type="entry name" value="EF-hand"/>
    <property type="match status" value="1"/>
</dbReference>
<dbReference type="GO" id="GO:0098552">
    <property type="term" value="C:side of membrane"/>
    <property type="evidence" value="ECO:0007669"/>
    <property type="project" value="UniProtKB-ARBA"/>
</dbReference>
<feature type="region of interest" description="Disordered" evidence="5">
    <location>
        <begin position="215"/>
        <end position="250"/>
    </location>
</feature>
<dbReference type="CDD" id="cd08829">
    <property type="entry name" value="SPFH_paraslipin"/>
    <property type="match status" value="1"/>
</dbReference>
<feature type="coiled-coil region" evidence="4">
    <location>
        <begin position="930"/>
        <end position="1007"/>
    </location>
</feature>
<dbReference type="EMBL" id="LSRX01000048">
    <property type="protein sequence ID" value="OLQ12144.1"/>
    <property type="molecule type" value="Genomic_DNA"/>
</dbReference>
<dbReference type="InterPro" id="IPR002048">
    <property type="entry name" value="EF_hand_dom"/>
</dbReference>
<keyword evidence="3" id="KW-0496">Mitochondrion</keyword>
<evidence type="ECO:0000313" key="8">
    <source>
        <dbReference type="Proteomes" id="UP000186817"/>
    </source>
</evidence>
<sequence length="1364" mass="150678">MASRAIRASSKGDCAIDSSGKIGKTGQHWRRGFWLAMSYSMYQQPAFPQLYQQSTAQTSQPQQTQSQPQQQTSSYPGYAAPQQAASTPTPQAHSAPGPGQGQVVQVPPREEAVGNVAHIAVTGCTHSTVGGIVRGNFTANGQNHGRPTYKKDTQVNGLDVQLYYWDDRDGPNFCGWWFGPKVGGDQVWAYHPSSSAGTPPRTGWKVPYDGPPDPTFVITPSQPPSQAAQAGATQAPGQAQAAQTQAQAQANPQASQQQAAQALQQQYAAYTQQLQQQQAAYMQHYAQQAEQLKQQQEQMQQQMLAAQQKAMAMAAMKSKQEEMKAKQQAEMKRKAEEHQRIMEERKKQADEQRAAMKIRQYMQKVRLSTEENLAQHHQELADVMKEELIKCGTGAPKVKEECDQAVEQAKTRIQAMKEAKRREDERVVVVPQQIAWVVERLGRFHKILDPGLHFLVPVADRIAYAHSLKEEAIPIPNQQAITKDNVTISIDGVLYLKVVDAYQASYGVHDPTFAVTQLAQTSMRSEIGKMTLDRTFEERDAMNHAIVQAVNAAAHSWGIEVLRYEIRDIIPPTSIKQAMEMEAEAERRRRAEVLQSEGDRQSEVNLAEGKMQAAMRQARGDAEAIRERAKATAEGIRMISSAIAESRKGEQAASLRVAEQWVSAWKEMAKKSNTLIVPANAGDASGMIATATSIMKQLGKEELAKQAREAQEKATELLKELAAKVKDAQTAVEALIAAAEPLKPEAELKLEVVNKVAASVQSKVEKAEEAIKECQDFVKEHSAAMRLSAVKRVSPEEAQSDEPESLQAVVTRLSEITSKKDLTQKTASVVQEKLTRKAAARKLYDAELAKFTKFDLDKDGFLSKKELIGYAKKDASISITDARATQILKGIGTEGGKGGVGVKKADFHRLKVQIGIVREMAKDAVRRKQREEHEKELEGVKDGLKEKIAELDGKYAEHDEKVKAVEELAAPLTNAKAMSSTEIVPLLDKLEEQVTEAKEAVLAFKTQDITEEKKGVDKELAGWFLMECRPLDSKTAALDARLGRLSATLARCRADVKGKAAQEMQQLEKQALAALRHHQHVKELSSDDVSNEMAGEKETLEKSDFISFFAKCEKPDGAEMSEEDLSRVFDVLAAEEAIEKGRMTALIRCFKKVVKETVLTRDKSVKGESIRRLLAGEVLELLGAEAADEEAGVRRVRCHALRDGAEGWVTTSGSNGTPFLQDYSGVYKVVKETILTEAFELDTSGGKEAPRKLRPGDLVDVRIWPKKDDKSGLMRLKCKCRTDGTVGWVTAVGNTGTTFLEAFVWLPDFHVSISLFGDVMIHGGVSALRHRLLAWRWLKTRASGAEEFLLILLDGFCGWRFTLA</sequence>
<reference evidence="7 8" key="1">
    <citation type="submission" date="2016-02" db="EMBL/GenBank/DDBJ databases">
        <title>Genome analysis of coral dinoflagellate symbionts highlights evolutionary adaptations to a symbiotic lifestyle.</title>
        <authorList>
            <person name="Aranda M."/>
            <person name="Li Y."/>
            <person name="Liew Y.J."/>
            <person name="Baumgarten S."/>
            <person name="Simakov O."/>
            <person name="Wilson M."/>
            <person name="Piel J."/>
            <person name="Ashoor H."/>
            <person name="Bougouffa S."/>
            <person name="Bajic V.B."/>
            <person name="Ryu T."/>
            <person name="Ravasi T."/>
            <person name="Bayer T."/>
            <person name="Micklem G."/>
            <person name="Kim H."/>
            <person name="Bhak J."/>
            <person name="Lajeunesse T.C."/>
            <person name="Voolstra C.R."/>
        </authorList>
    </citation>
    <scope>NUCLEOTIDE SEQUENCE [LARGE SCALE GENOMIC DNA]</scope>
    <source>
        <strain evidence="7 8">CCMP2467</strain>
    </source>
</reference>
<organism evidence="7 8">
    <name type="scientific">Symbiodinium microadriaticum</name>
    <name type="common">Dinoflagellate</name>
    <name type="synonym">Zooxanthella microadriatica</name>
    <dbReference type="NCBI Taxonomy" id="2951"/>
    <lineage>
        <taxon>Eukaryota</taxon>
        <taxon>Sar</taxon>
        <taxon>Alveolata</taxon>
        <taxon>Dinophyceae</taxon>
        <taxon>Suessiales</taxon>
        <taxon>Symbiodiniaceae</taxon>
        <taxon>Symbiodinium</taxon>
    </lineage>
</organism>
<proteinExistence type="inferred from homology"/>
<dbReference type="SMART" id="SM00244">
    <property type="entry name" value="PHB"/>
    <property type="match status" value="1"/>
</dbReference>
<feature type="compositionally biased region" description="Low complexity" evidence="5">
    <location>
        <begin position="224"/>
        <end position="250"/>
    </location>
</feature>
<keyword evidence="8" id="KW-1185">Reference proteome</keyword>
<dbReference type="InterPro" id="IPR001107">
    <property type="entry name" value="Band_7"/>
</dbReference>
<evidence type="ECO:0000313" key="7">
    <source>
        <dbReference type="EMBL" id="OLQ12144.1"/>
    </source>
</evidence>
<dbReference type="PANTHER" id="PTHR43327:SF10">
    <property type="entry name" value="STOMATIN-LIKE PROTEIN 2, MITOCHONDRIAL"/>
    <property type="match status" value="1"/>
</dbReference>
<dbReference type="GO" id="GO:0005739">
    <property type="term" value="C:mitochondrion"/>
    <property type="evidence" value="ECO:0007669"/>
    <property type="project" value="UniProtKB-SubCell"/>
</dbReference>
<dbReference type="SUPFAM" id="SSF117892">
    <property type="entry name" value="Band 7/SPFH domain"/>
    <property type="match status" value="1"/>
</dbReference>
<comment type="similarity">
    <text evidence="2">Belongs to the band 7/mec-2 family.</text>
</comment>
<evidence type="ECO:0000256" key="1">
    <source>
        <dbReference type="ARBA" id="ARBA00004173"/>
    </source>
</evidence>
<evidence type="ECO:0000256" key="4">
    <source>
        <dbReference type="SAM" id="Coils"/>
    </source>
</evidence>
<feature type="domain" description="EF-hand" evidence="6">
    <location>
        <begin position="851"/>
        <end position="877"/>
    </location>
</feature>
<dbReference type="FunFam" id="3.30.479.30:FF:000004">
    <property type="entry name" value="Putative membrane protease family, stomatin"/>
    <property type="match status" value="1"/>
</dbReference>
<dbReference type="GO" id="GO:0005886">
    <property type="term" value="C:plasma membrane"/>
    <property type="evidence" value="ECO:0007669"/>
    <property type="project" value="UniProtKB-ARBA"/>
</dbReference>
<comment type="caution">
    <text evidence="7">The sequence shown here is derived from an EMBL/GenBank/DDBJ whole genome shotgun (WGS) entry which is preliminary data.</text>
</comment>
<dbReference type="PRINTS" id="PR00721">
    <property type="entry name" value="STOMATIN"/>
</dbReference>
<dbReference type="PROSITE" id="PS50222">
    <property type="entry name" value="EF_HAND_2"/>
    <property type="match status" value="1"/>
</dbReference>
<dbReference type="Proteomes" id="UP000186817">
    <property type="component" value="Unassembled WGS sequence"/>
</dbReference>
<dbReference type="GO" id="GO:0007005">
    <property type="term" value="P:mitochondrion organization"/>
    <property type="evidence" value="ECO:0007669"/>
    <property type="project" value="TreeGrafter"/>
</dbReference>
<evidence type="ECO:0000259" key="6">
    <source>
        <dbReference type="PROSITE" id="PS50222"/>
    </source>
</evidence>
<dbReference type="InterPro" id="IPR036013">
    <property type="entry name" value="Band_7/SPFH_dom_sf"/>
</dbReference>
<dbReference type="PANTHER" id="PTHR43327">
    <property type="entry name" value="STOMATIN-LIKE PROTEIN 2, MITOCHONDRIAL"/>
    <property type="match status" value="1"/>
</dbReference>
<dbReference type="Gene3D" id="3.30.479.30">
    <property type="entry name" value="Band 7 domain"/>
    <property type="match status" value="1"/>
</dbReference>
<keyword evidence="4" id="KW-0175">Coiled coil</keyword>
<feature type="coiled-coil region" evidence="4">
    <location>
        <begin position="700"/>
        <end position="770"/>
    </location>
</feature>
<feature type="region of interest" description="Disordered" evidence="5">
    <location>
        <begin position="1"/>
        <end position="23"/>
    </location>
</feature>
<dbReference type="InterPro" id="IPR032435">
    <property type="entry name" value="STML2-like_C"/>
</dbReference>
<dbReference type="Pfam" id="PF01145">
    <property type="entry name" value="Band_7"/>
    <property type="match status" value="1"/>
</dbReference>
<dbReference type="OrthoDB" id="434619at2759"/>
<gene>
    <name evidence="7" type="primary">STOML2</name>
    <name evidence="7" type="ORF">AK812_SmicGene4010</name>
</gene>
<comment type="subcellular location">
    <subcellularLocation>
        <location evidence="1">Mitochondrion</location>
    </subcellularLocation>
</comment>
<evidence type="ECO:0000256" key="5">
    <source>
        <dbReference type="SAM" id="MobiDB-lite"/>
    </source>
</evidence>
<evidence type="ECO:0000256" key="3">
    <source>
        <dbReference type="ARBA" id="ARBA00023128"/>
    </source>
</evidence>
<dbReference type="Pfam" id="PF16200">
    <property type="entry name" value="Band_7_C"/>
    <property type="match status" value="1"/>
</dbReference>
<dbReference type="InterPro" id="IPR001972">
    <property type="entry name" value="Stomatin_HflK_fam"/>
</dbReference>
<accession>A0A1Q9EXG8</accession>